<feature type="region of interest" description="Disordered" evidence="1">
    <location>
        <begin position="1"/>
        <end position="278"/>
    </location>
</feature>
<feature type="compositionally biased region" description="Basic and acidic residues" evidence="1">
    <location>
        <begin position="153"/>
        <end position="195"/>
    </location>
</feature>
<dbReference type="AlphaFoldDB" id="A0A9K3GPS6"/>
<feature type="compositionally biased region" description="Basic and acidic residues" evidence="1">
    <location>
        <begin position="112"/>
        <end position="126"/>
    </location>
</feature>
<feature type="non-terminal residue" evidence="2">
    <location>
        <position position="1"/>
    </location>
</feature>
<feature type="compositionally biased region" description="Pro residues" evidence="1">
    <location>
        <begin position="22"/>
        <end position="31"/>
    </location>
</feature>
<feature type="compositionally biased region" description="Basic and acidic residues" evidence="1">
    <location>
        <begin position="78"/>
        <end position="89"/>
    </location>
</feature>
<dbReference type="EMBL" id="BDIP01006559">
    <property type="protein sequence ID" value="GIQ90718.1"/>
    <property type="molecule type" value="Genomic_DNA"/>
</dbReference>
<feature type="compositionally biased region" description="Basic and acidic residues" evidence="1">
    <location>
        <begin position="1"/>
        <end position="10"/>
    </location>
</feature>
<reference evidence="2 3" key="1">
    <citation type="journal article" date="2018" name="PLoS ONE">
        <title>The draft genome of Kipferlia bialata reveals reductive genome evolution in fornicate parasites.</title>
        <authorList>
            <person name="Tanifuji G."/>
            <person name="Takabayashi S."/>
            <person name="Kume K."/>
            <person name="Takagi M."/>
            <person name="Nakayama T."/>
            <person name="Kamikawa R."/>
            <person name="Inagaki Y."/>
            <person name="Hashimoto T."/>
        </authorList>
    </citation>
    <scope>NUCLEOTIDE SEQUENCE [LARGE SCALE GENOMIC DNA]</scope>
    <source>
        <strain evidence="2">NY0173</strain>
    </source>
</reference>
<comment type="caution">
    <text evidence="2">The sequence shown here is derived from an EMBL/GenBank/DDBJ whole genome shotgun (WGS) entry which is preliminary data.</text>
</comment>
<protein>
    <submittedName>
        <fullName evidence="2">Uncharacterized protein</fullName>
    </submittedName>
</protein>
<keyword evidence="3" id="KW-1185">Reference proteome</keyword>
<accession>A0A9K3GPS6</accession>
<evidence type="ECO:0000313" key="2">
    <source>
        <dbReference type="EMBL" id="GIQ90718.1"/>
    </source>
</evidence>
<sequence>YTMDEAREAGRIGSHMTRSPPLMRPLPPPITPGGGPGPASTRATLALTLPLSGFDTSPNPGMLSERVPSASRSHRFRQVGEREREREQRSGVGSPYRQRTPVRVTNPPAIQRQRERIREREREERMVQSARGGMNRHNSRTGFDYSPLSARQTVRDRPGVTYESPRETRGSTLNRVERQRALSRERSRAEADGTHHSKAAVLLMRPVSGHVHNGTPTQVTGRTGDRTSTLDMSNRGRRERERESKGKHTKPIVRSPFQSQALSAEWDRPSTRQRRWGW</sequence>
<organism evidence="2 3">
    <name type="scientific">Kipferlia bialata</name>
    <dbReference type="NCBI Taxonomy" id="797122"/>
    <lineage>
        <taxon>Eukaryota</taxon>
        <taxon>Metamonada</taxon>
        <taxon>Carpediemonas-like organisms</taxon>
        <taxon>Kipferlia</taxon>
    </lineage>
</organism>
<evidence type="ECO:0000256" key="1">
    <source>
        <dbReference type="SAM" id="MobiDB-lite"/>
    </source>
</evidence>
<proteinExistence type="predicted"/>
<dbReference type="Proteomes" id="UP000265618">
    <property type="component" value="Unassembled WGS sequence"/>
</dbReference>
<gene>
    <name evidence="2" type="ORF">KIPB_013613</name>
</gene>
<evidence type="ECO:0000313" key="3">
    <source>
        <dbReference type="Proteomes" id="UP000265618"/>
    </source>
</evidence>
<feature type="compositionally biased region" description="Polar residues" evidence="1">
    <location>
        <begin position="214"/>
        <end position="232"/>
    </location>
</feature>
<feature type="compositionally biased region" description="Basic and acidic residues" evidence="1">
    <location>
        <begin position="234"/>
        <end position="246"/>
    </location>
</feature>
<name>A0A9K3GPS6_9EUKA</name>